<dbReference type="RefSeq" id="WP_017214278.1">
    <property type="nucleotide sequence ID" value="NZ_AKWY02000013.1"/>
</dbReference>
<dbReference type="Proteomes" id="UP000015442">
    <property type="component" value="Unassembled WGS sequence"/>
</dbReference>
<evidence type="ECO:0000313" key="1">
    <source>
        <dbReference type="EMBL" id="EQA72820.1"/>
    </source>
</evidence>
<gene>
    <name evidence="1" type="ORF">LEP1GSC059_3396</name>
</gene>
<comment type="caution">
    <text evidence="1">The sequence shown here is derived from an EMBL/GenBank/DDBJ whole genome shotgun (WGS) entry which is preliminary data.</text>
</comment>
<accession>T0FTF1</accession>
<protein>
    <submittedName>
        <fullName evidence="1">Uncharacterized protein</fullName>
    </submittedName>
</protein>
<dbReference type="AlphaFoldDB" id="T0FTF1"/>
<organism evidence="1 2">
    <name type="scientific">Leptospira noguchii serovar Panama str. CZ214</name>
    <dbReference type="NCBI Taxonomy" id="1001595"/>
    <lineage>
        <taxon>Bacteria</taxon>
        <taxon>Pseudomonadati</taxon>
        <taxon>Spirochaetota</taxon>
        <taxon>Spirochaetia</taxon>
        <taxon>Leptospirales</taxon>
        <taxon>Leptospiraceae</taxon>
        <taxon>Leptospira</taxon>
    </lineage>
</organism>
<sequence length="151" mass="17817">MNYISKVILVISYFFVSFHIINSKDKRLEIKNYIFQKDQVKIIEYARHPYNGITITAANVEKAEKIFKNYLRVIDPKLLNNLNLYKRQYVGIQSQGKRIVYINFAKSISTWTRKDWEDDLFFSLDGGSNYMNVKVNIDDEFCFDFSVNGEA</sequence>
<reference evidence="1 2" key="1">
    <citation type="submission" date="2013-05" db="EMBL/GenBank/DDBJ databases">
        <authorList>
            <person name="Harkins D.M."/>
            <person name="Durkin A.S."/>
            <person name="Brinkac L.M."/>
            <person name="Haft D.H."/>
            <person name="Selengut J.D."/>
            <person name="Sanka R."/>
            <person name="DePew J."/>
            <person name="Purushe J."/>
            <person name="Hartskeerl R.A."/>
            <person name="Ahmed A."/>
            <person name="van der Linden H."/>
            <person name="Goris M.G.A."/>
            <person name="Vinetz J.M."/>
            <person name="Sutton G.G."/>
            <person name="Nierman W.C."/>
            <person name="Fouts D.E."/>
        </authorList>
    </citation>
    <scope>NUCLEOTIDE SEQUENCE [LARGE SCALE GENOMIC DNA]</scope>
    <source>
        <strain evidence="1 2">CZ214</strain>
    </source>
</reference>
<dbReference type="GeneID" id="23200973"/>
<proteinExistence type="predicted"/>
<name>T0FTF1_9LEPT</name>
<dbReference type="EMBL" id="AKWY02000013">
    <property type="protein sequence ID" value="EQA72820.1"/>
    <property type="molecule type" value="Genomic_DNA"/>
</dbReference>
<evidence type="ECO:0000313" key="2">
    <source>
        <dbReference type="Proteomes" id="UP000015442"/>
    </source>
</evidence>